<dbReference type="GO" id="GO:0016020">
    <property type="term" value="C:membrane"/>
    <property type="evidence" value="ECO:0007669"/>
    <property type="project" value="UniProtKB-SubCell"/>
</dbReference>
<keyword evidence="3 6" id="KW-0812">Transmembrane</keyword>
<evidence type="ECO:0000313" key="9">
    <source>
        <dbReference type="Proteomes" id="UP000484015"/>
    </source>
</evidence>
<comment type="subcellular location">
    <subcellularLocation>
        <location evidence="1">Membrane</location>
        <topology evidence="1">Multi-pass membrane protein</topology>
    </subcellularLocation>
</comment>
<evidence type="ECO:0000259" key="7">
    <source>
        <dbReference type="PROSITE" id="PS50850"/>
    </source>
</evidence>
<dbReference type="Proteomes" id="UP000484015">
    <property type="component" value="Unassembled WGS sequence"/>
</dbReference>
<dbReference type="Gene3D" id="1.20.1250.20">
    <property type="entry name" value="MFS general substrate transporter like domains"/>
    <property type="match status" value="1"/>
</dbReference>
<evidence type="ECO:0000256" key="6">
    <source>
        <dbReference type="SAM" id="Phobius"/>
    </source>
</evidence>
<evidence type="ECO:0000256" key="2">
    <source>
        <dbReference type="ARBA" id="ARBA00022448"/>
    </source>
</evidence>
<gene>
    <name evidence="8" type="ORF">GM668_04860</name>
</gene>
<organism evidence="8 9">
    <name type="scientific">Pseudoduganella ginsengisoli</name>
    <dbReference type="NCBI Taxonomy" id="1462440"/>
    <lineage>
        <taxon>Bacteria</taxon>
        <taxon>Pseudomonadati</taxon>
        <taxon>Pseudomonadota</taxon>
        <taxon>Betaproteobacteria</taxon>
        <taxon>Burkholderiales</taxon>
        <taxon>Oxalobacteraceae</taxon>
        <taxon>Telluria group</taxon>
        <taxon>Pseudoduganella</taxon>
    </lineage>
</organism>
<dbReference type="PROSITE" id="PS00216">
    <property type="entry name" value="SUGAR_TRANSPORT_1"/>
    <property type="match status" value="1"/>
</dbReference>
<feature type="transmembrane region" description="Helical" evidence="6">
    <location>
        <begin position="259"/>
        <end position="280"/>
    </location>
</feature>
<dbReference type="InterPro" id="IPR036259">
    <property type="entry name" value="MFS_trans_sf"/>
</dbReference>
<feature type="transmembrane region" description="Helical" evidence="6">
    <location>
        <begin position="373"/>
        <end position="392"/>
    </location>
</feature>
<keyword evidence="4 6" id="KW-1133">Transmembrane helix</keyword>
<keyword evidence="9" id="KW-1185">Reference proteome</keyword>
<comment type="caution">
    <text evidence="8">The sequence shown here is derived from an EMBL/GenBank/DDBJ whole genome shotgun (WGS) entry which is preliminary data.</text>
</comment>
<dbReference type="PROSITE" id="PS50850">
    <property type="entry name" value="MFS"/>
    <property type="match status" value="1"/>
</dbReference>
<feature type="transmembrane region" description="Helical" evidence="6">
    <location>
        <begin position="142"/>
        <end position="167"/>
    </location>
</feature>
<name>A0A6L6PVE9_9BURK</name>
<keyword evidence="2" id="KW-0813">Transport</keyword>
<feature type="transmembrane region" description="Helical" evidence="6">
    <location>
        <begin position="173"/>
        <end position="191"/>
    </location>
</feature>
<evidence type="ECO:0000256" key="1">
    <source>
        <dbReference type="ARBA" id="ARBA00004141"/>
    </source>
</evidence>
<evidence type="ECO:0000256" key="3">
    <source>
        <dbReference type="ARBA" id="ARBA00022692"/>
    </source>
</evidence>
<feature type="transmembrane region" description="Helical" evidence="6">
    <location>
        <begin position="108"/>
        <end position="130"/>
    </location>
</feature>
<dbReference type="InterPro" id="IPR011701">
    <property type="entry name" value="MFS"/>
</dbReference>
<feature type="domain" description="Major facilitator superfamily (MFS) profile" evidence="7">
    <location>
        <begin position="6"/>
        <end position="409"/>
    </location>
</feature>
<sequence>MKNALLIAAACALALLSSIGASLPYPILPPLFASGVENGLNQFLGLPPKLLFSVAVMINPVGLLLGSAVLGPLSDRFGRRSVLLATGLGAAIGHAVSALALLAESYPLFIVARFITGLLEGNGSVARAMLAERIDGPVRLRALSWLNGSAYLGWLAGPLLAGVTAGFGVTVPFWIAAAALLGVALVVACTLPRDPAPQGGAGSWWQVARERHALNLVKHADLRKLFILHLALTCGVTAFYEYFPLWLVDIAHYDAQQIAIANMGLCGMMALASGMAGRVADGPAMQRAGFHALGIAGAVALLGPGHLWIGLAGIVLFGIPNAFYNAVVQHWAADRFGSHGQGAVMGLLATTFCLANILMALAGSVLTLIDTRLVLVLGAVLSAWSGWNWLAWGRQALPPASGAEPGLAE</sequence>
<feature type="transmembrane region" description="Helical" evidence="6">
    <location>
        <begin position="225"/>
        <end position="247"/>
    </location>
</feature>
<accession>A0A6L6PVE9</accession>
<dbReference type="OrthoDB" id="9764259at2"/>
<feature type="transmembrane region" description="Helical" evidence="6">
    <location>
        <begin position="339"/>
        <end position="361"/>
    </location>
</feature>
<dbReference type="PANTHER" id="PTHR23504:SF15">
    <property type="entry name" value="MAJOR FACILITATOR SUPERFAMILY (MFS) PROFILE DOMAIN-CONTAINING PROTEIN"/>
    <property type="match status" value="1"/>
</dbReference>
<feature type="transmembrane region" description="Helical" evidence="6">
    <location>
        <begin position="82"/>
        <end position="102"/>
    </location>
</feature>
<reference evidence="8 9" key="1">
    <citation type="submission" date="2019-11" db="EMBL/GenBank/DDBJ databases">
        <title>Type strains purchased from KCTC, JCM and DSMZ.</title>
        <authorList>
            <person name="Lu H."/>
        </authorList>
    </citation>
    <scope>NUCLEOTIDE SEQUENCE [LARGE SCALE GENOMIC DNA]</scope>
    <source>
        <strain evidence="8 9">KCTC 42409</strain>
    </source>
</reference>
<dbReference type="PANTHER" id="PTHR23504">
    <property type="entry name" value="MAJOR FACILITATOR SUPERFAMILY DOMAIN-CONTAINING PROTEIN 10"/>
    <property type="match status" value="1"/>
</dbReference>
<dbReference type="InterPro" id="IPR005829">
    <property type="entry name" value="Sugar_transporter_CS"/>
</dbReference>
<evidence type="ECO:0000256" key="4">
    <source>
        <dbReference type="ARBA" id="ARBA00022989"/>
    </source>
</evidence>
<dbReference type="EMBL" id="WNLA01000002">
    <property type="protein sequence ID" value="MTW01415.1"/>
    <property type="molecule type" value="Genomic_DNA"/>
</dbReference>
<dbReference type="GO" id="GO:0022857">
    <property type="term" value="F:transmembrane transporter activity"/>
    <property type="evidence" value="ECO:0007669"/>
    <property type="project" value="InterPro"/>
</dbReference>
<feature type="transmembrane region" description="Helical" evidence="6">
    <location>
        <begin position="50"/>
        <end position="70"/>
    </location>
</feature>
<evidence type="ECO:0000256" key="5">
    <source>
        <dbReference type="ARBA" id="ARBA00023136"/>
    </source>
</evidence>
<protein>
    <submittedName>
        <fullName evidence="8">MFS transporter</fullName>
    </submittedName>
</protein>
<dbReference type="AlphaFoldDB" id="A0A6L6PVE9"/>
<proteinExistence type="predicted"/>
<feature type="transmembrane region" description="Helical" evidence="6">
    <location>
        <begin position="292"/>
        <end position="319"/>
    </location>
</feature>
<evidence type="ECO:0000313" key="8">
    <source>
        <dbReference type="EMBL" id="MTW01415.1"/>
    </source>
</evidence>
<dbReference type="InterPro" id="IPR020846">
    <property type="entry name" value="MFS_dom"/>
</dbReference>
<dbReference type="SUPFAM" id="SSF103473">
    <property type="entry name" value="MFS general substrate transporter"/>
    <property type="match status" value="1"/>
</dbReference>
<dbReference type="Pfam" id="PF07690">
    <property type="entry name" value="MFS_1"/>
    <property type="match status" value="1"/>
</dbReference>
<dbReference type="RefSeq" id="WP_155437829.1">
    <property type="nucleotide sequence ID" value="NZ_WNLA01000002.1"/>
</dbReference>
<keyword evidence="5 6" id="KW-0472">Membrane</keyword>